<sequence>MEAPERFFDPLGEEDESLESLESLDEEDRQELRNGLVGRLAERLPILNNVMQVLHTRAGDEESLLRARASNPLRASGRLARGAEHVPLLNNVMQTLHRATGRSEDFRRARRKNPLGANGYITKFGEHIPGLADTICCIHKFRGLDAEAERARAFSLHRMVGRKGAITQLAQLLPGTNLIAALLAEAKGDHREAVTALNLLKRWKNVASADGALARVAELLPGVDIISFGLMVNHGHFAHAVRAICKTRWVELTATSSTLALSTGAMEDWVILVVDSDMLIQPRAASLAGGLLDVCIHLLDFDAFGNQRWVTRGLEEELPSACTRKKRRGLRRAFEDVKLTKANEALHGVLDYLFLSSPFAVGYMTDLTNWAVYEWQPSSTGSAQALRAFNILCPPMVSQSLSLPSTPSSPRARSAPSAQFAKAFQDSLPGVRATHGQMPLNPSNFQLPLRTELGPTWKGRLCEAATGMLAGTSCFSISCLAAGVHSMLPLACFTGCFAGVGVVAGYVRKRVRSNVTAWFNKVNSDAWQRMSMPVVPLRTQVQECQGDEEPPPSSVQSLAEEGEPERHEVFEPQGIIFEWPSTLLEEVRAAEILREYILSEWMTLRRPLNWLHPLPWILHLLELPLRELFNDCFEDQVVPLVIPIELPAGMYSSGTWLPEIRVMLVLWMQFTDHRYIKGIEAVIVDGMLDQIANVVRVQVLPEDLREMDPRLRGFTEPLNLRFNMRRDGIRLGECRDEQHQNREVAIRWASEERLYIECKDLKVRLGLPK</sequence>
<dbReference type="EMBL" id="CAJNDS010002518">
    <property type="protein sequence ID" value="CAE7508443.1"/>
    <property type="molecule type" value="Genomic_DNA"/>
</dbReference>
<evidence type="ECO:0000313" key="2">
    <source>
        <dbReference type="EMBL" id="CAE7508443.1"/>
    </source>
</evidence>
<reference evidence="2" key="1">
    <citation type="submission" date="2021-02" db="EMBL/GenBank/DDBJ databases">
        <authorList>
            <person name="Dougan E. K."/>
            <person name="Rhodes N."/>
            <person name="Thang M."/>
            <person name="Chan C."/>
        </authorList>
    </citation>
    <scope>NUCLEOTIDE SEQUENCE</scope>
</reference>
<protein>
    <submittedName>
        <fullName evidence="2">Uncharacterized protein</fullName>
    </submittedName>
</protein>
<feature type="region of interest" description="Disordered" evidence="1">
    <location>
        <begin position="543"/>
        <end position="563"/>
    </location>
</feature>
<accession>A0A812T812</accession>
<dbReference type="OrthoDB" id="419632at2759"/>
<organism evidence="2 3">
    <name type="scientific">Symbiodinium natans</name>
    <dbReference type="NCBI Taxonomy" id="878477"/>
    <lineage>
        <taxon>Eukaryota</taxon>
        <taxon>Sar</taxon>
        <taxon>Alveolata</taxon>
        <taxon>Dinophyceae</taxon>
        <taxon>Suessiales</taxon>
        <taxon>Symbiodiniaceae</taxon>
        <taxon>Symbiodinium</taxon>
    </lineage>
</organism>
<feature type="compositionally biased region" description="Acidic residues" evidence="1">
    <location>
        <begin position="11"/>
        <end position="29"/>
    </location>
</feature>
<evidence type="ECO:0000256" key="1">
    <source>
        <dbReference type="SAM" id="MobiDB-lite"/>
    </source>
</evidence>
<evidence type="ECO:0000313" key="3">
    <source>
        <dbReference type="Proteomes" id="UP000604046"/>
    </source>
</evidence>
<feature type="region of interest" description="Disordered" evidence="1">
    <location>
        <begin position="1"/>
        <end position="29"/>
    </location>
</feature>
<dbReference type="Proteomes" id="UP000604046">
    <property type="component" value="Unassembled WGS sequence"/>
</dbReference>
<keyword evidence="3" id="KW-1185">Reference proteome</keyword>
<name>A0A812T812_9DINO</name>
<dbReference type="AlphaFoldDB" id="A0A812T812"/>
<proteinExistence type="predicted"/>
<gene>
    <name evidence="2" type="ORF">SNAT2548_LOCUS28473</name>
</gene>
<comment type="caution">
    <text evidence="2">The sequence shown here is derived from an EMBL/GenBank/DDBJ whole genome shotgun (WGS) entry which is preliminary data.</text>
</comment>